<dbReference type="Gene3D" id="3.40.710.10">
    <property type="entry name" value="DD-peptidase/beta-lactamase superfamily"/>
    <property type="match status" value="1"/>
</dbReference>
<keyword evidence="4 6" id="KW-0378">Hydrolase</keyword>
<dbReference type="EC" id="3.5.2.6" evidence="3 6"/>
<dbReference type="InterPro" id="IPR058136">
    <property type="entry name" value="AmpC"/>
</dbReference>
<dbReference type="InterPro" id="IPR001586">
    <property type="entry name" value="Beta-lactam_class-C_AS"/>
</dbReference>
<comment type="catalytic activity">
    <reaction evidence="1 6">
        <text>a beta-lactam + H2O = a substituted beta-amino acid</text>
        <dbReference type="Rhea" id="RHEA:20401"/>
        <dbReference type="ChEBI" id="CHEBI:15377"/>
        <dbReference type="ChEBI" id="CHEBI:35627"/>
        <dbReference type="ChEBI" id="CHEBI:140347"/>
        <dbReference type="EC" id="3.5.2.6"/>
    </reaction>
</comment>
<organism evidence="9 10">
    <name type="scientific">Halomonas binhaiensis</name>
    <dbReference type="NCBI Taxonomy" id="2562282"/>
    <lineage>
        <taxon>Bacteria</taxon>
        <taxon>Pseudomonadati</taxon>
        <taxon>Pseudomonadota</taxon>
        <taxon>Gammaproteobacteria</taxon>
        <taxon>Oceanospirillales</taxon>
        <taxon>Halomonadaceae</taxon>
        <taxon>Halomonas</taxon>
    </lineage>
</organism>
<accession>A0A5C1NM09</accession>
<evidence type="ECO:0000256" key="3">
    <source>
        <dbReference type="ARBA" id="ARBA00012865"/>
    </source>
</evidence>
<dbReference type="KEGG" id="hbh:E4T21_19270"/>
<dbReference type="GO" id="GO:0046677">
    <property type="term" value="P:response to antibiotic"/>
    <property type="evidence" value="ECO:0007669"/>
    <property type="project" value="UniProtKB-UniRule"/>
</dbReference>
<dbReference type="NCBIfam" id="NF033085">
    <property type="entry name" value="bla_class_C"/>
    <property type="match status" value="1"/>
</dbReference>
<evidence type="ECO:0000256" key="1">
    <source>
        <dbReference type="ARBA" id="ARBA00001526"/>
    </source>
</evidence>
<dbReference type="EMBL" id="CP038437">
    <property type="protein sequence ID" value="QEM83458.1"/>
    <property type="molecule type" value="Genomic_DNA"/>
</dbReference>
<reference evidence="9" key="1">
    <citation type="submission" date="2021-02" db="EMBL/GenBank/DDBJ databases">
        <title>Strain Y2R2, a novel species of the genus Halomonas.</title>
        <authorList>
            <person name="Huang H."/>
        </authorList>
    </citation>
    <scope>NUCLEOTIDE SEQUENCE</scope>
    <source>
        <strain evidence="9">Y2R2</strain>
    </source>
</reference>
<keyword evidence="5 6" id="KW-0046">Antibiotic resistance</keyword>
<dbReference type="AlphaFoldDB" id="A0A5C1NM09"/>
<dbReference type="Proteomes" id="UP000324285">
    <property type="component" value="Chromosome"/>
</dbReference>
<dbReference type="OrthoDB" id="5377431at2"/>
<evidence type="ECO:0000256" key="2">
    <source>
        <dbReference type="ARBA" id="ARBA00007840"/>
    </source>
</evidence>
<dbReference type="InterPro" id="IPR001466">
    <property type="entry name" value="Beta-lactam-related"/>
</dbReference>
<gene>
    <name evidence="9" type="ORF">E4T21_19270</name>
</gene>
<dbReference type="GO" id="GO:0017001">
    <property type="term" value="P:antibiotic catabolic process"/>
    <property type="evidence" value="ECO:0007669"/>
    <property type="project" value="InterPro"/>
</dbReference>
<feature type="signal peptide" evidence="7">
    <location>
        <begin position="1"/>
        <end position="27"/>
    </location>
</feature>
<evidence type="ECO:0000313" key="10">
    <source>
        <dbReference type="Proteomes" id="UP000324285"/>
    </source>
</evidence>
<dbReference type="InterPro" id="IPR050491">
    <property type="entry name" value="AmpC-like"/>
</dbReference>
<dbReference type="GO" id="GO:0008800">
    <property type="term" value="F:beta-lactamase activity"/>
    <property type="evidence" value="ECO:0007669"/>
    <property type="project" value="UniProtKB-UniRule"/>
</dbReference>
<comment type="similarity">
    <text evidence="2 6">Belongs to the class-C beta-lactamase family.</text>
</comment>
<evidence type="ECO:0000256" key="7">
    <source>
        <dbReference type="SAM" id="SignalP"/>
    </source>
</evidence>
<proteinExistence type="inferred from homology"/>
<name>A0A5C1NM09_9GAMM</name>
<evidence type="ECO:0000259" key="8">
    <source>
        <dbReference type="Pfam" id="PF00144"/>
    </source>
</evidence>
<dbReference type="PROSITE" id="PS00336">
    <property type="entry name" value="BETA_LACTAMASE_C"/>
    <property type="match status" value="1"/>
</dbReference>
<dbReference type="Pfam" id="PF00144">
    <property type="entry name" value="Beta-lactamase"/>
    <property type="match status" value="1"/>
</dbReference>
<dbReference type="PANTHER" id="PTHR46825:SF8">
    <property type="entry name" value="BETA-LACTAMASE-RELATED"/>
    <property type="match status" value="1"/>
</dbReference>
<evidence type="ECO:0000256" key="4">
    <source>
        <dbReference type="ARBA" id="ARBA00022801"/>
    </source>
</evidence>
<evidence type="ECO:0000313" key="9">
    <source>
        <dbReference type="EMBL" id="QEM83458.1"/>
    </source>
</evidence>
<protein>
    <recommendedName>
        <fullName evidence="3 6">Beta-lactamase</fullName>
        <ecNumber evidence="3 6">3.5.2.6</ecNumber>
    </recommendedName>
</protein>
<evidence type="ECO:0000256" key="6">
    <source>
        <dbReference type="RuleBase" id="RU361140"/>
    </source>
</evidence>
<sequence length="400" mass="43858">MREVTIGPWWRISAAVVLLLAASHGVANDAVAGEEGSDQVKSLVDATILPMMQAHDIPGMAVAVTWQGQRRVFNYGLADREREVPVDDETLFEIGSLSKTFTATLGAYAQAEGKLSLEDPASRHWSALTGGSFDDISLLELATYSAGGLPLQFPEQVTDQQQMLDYYRDWIPDYAPGSHRLYSNPSIGLFGYLVANRLGEPFPDLMEKQLFPPLGLAHSYIQVPDDQQPHYAWGYSKEDQPIRVNPGMLDVEAYGVKTSATDLIRFIEVNLHPQGLDEPLRKAIETTHTGFYQVGGMTQGLGWEMYSYPLKLEQLQAGNSAEMALEPHEVEPLEPPQAPTGEVLLNKTGSTNGFGAYAAFVPSRELGVVLLANRNYSIAERVAAAHAILAGLEQEGDQER</sequence>
<keyword evidence="7" id="KW-0732">Signal</keyword>
<feature type="domain" description="Beta-lactamase-related" evidence="8">
    <location>
        <begin position="44"/>
        <end position="390"/>
    </location>
</feature>
<feature type="chain" id="PRO_5022876563" description="Beta-lactamase" evidence="7">
    <location>
        <begin position="28"/>
        <end position="400"/>
    </location>
</feature>
<dbReference type="RefSeq" id="WP_149286580.1">
    <property type="nucleotide sequence ID" value="NZ_CP038437.2"/>
</dbReference>
<keyword evidence="10" id="KW-1185">Reference proteome</keyword>
<evidence type="ECO:0000256" key="5">
    <source>
        <dbReference type="ARBA" id="ARBA00023251"/>
    </source>
</evidence>
<dbReference type="SUPFAM" id="SSF56601">
    <property type="entry name" value="beta-lactamase/transpeptidase-like"/>
    <property type="match status" value="1"/>
</dbReference>
<dbReference type="GO" id="GO:0030288">
    <property type="term" value="C:outer membrane-bounded periplasmic space"/>
    <property type="evidence" value="ECO:0007669"/>
    <property type="project" value="InterPro"/>
</dbReference>
<dbReference type="PANTHER" id="PTHR46825">
    <property type="entry name" value="D-ALANYL-D-ALANINE-CARBOXYPEPTIDASE/ENDOPEPTIDASE AMPH"/>
    <property type="match status" value="1"/>
</dbReference>
<dbReference type="InterPro" id="IPR012338">
    <property type="entry name" value="Beta-lactam/transpept-like"/>
</dbReference>